<accession>A0A2N6UJS2</accession>
<evidence type="ECO:0000313" key="2">
    <source>
        <dbReference type="EMBL" id="PMC81901.1"/>
    </source>
</evidence>
<keyword evidence="1" id="KW-0812">Transmembrane</keyword>
<gene>
    <name evidence="2" type="ORF">CJ192_03895</name>
</gene>
<dbReference type="RefSeq" id="WP_102197845.1">
    <property type="nucleotide sequence ID" value="NZ_CAUPDS010000006.1"/>
</dbReference>
<organism evidence="2 3">
    <name type="scientific">Anaerococcus hydrogenalis</name>
    <dbReference type="NCBI Taxonomy" id="33029"/>
    <lineage>
        <taxon>Bacteria</taxon>
        <taxon>Bacillati</taxon>
        <taxon>Bacillota</taxon>
        <taxon>Tissierellia</taxon>
        <taxon>Tissierellales</taxon>
        <taxon>Peptoniphilaceae</taxon>
        <taxon>Anaerococcus</taxon>
    </lineage>
</organism>
<keyword evidence="1" id="KW-0472">Membrane</keyword>
<feature type="transmembrane region" description="Helical" evidence="1">
    <location>
        <begin position="154"/>
        <end position="172"/>
    </location>
</feature>
<sequence length="394" mass="46581">MDNLNYDRIYAILNEINIPLVIVAVLVGLVILFLISKVLLKLGMFLLVFTFIFDMVIRLIPFDIYANFPTTKLIIWVMYGIGFFIFAYKNIKRLMKNKKKKELFKDKKPVEKEKSKDNPIKKFFSYTGSLPFLLMLILNIFAPGDGIYKNILNLLTSLSFLFMVFTTLCNTYKRVDTMKENKGRMRFDDLNIPFKKKSPNISKNNDRKVLKKENDSHNNIEKEEDLDKTQTRRLNLNDIEDELNKEKFDHINLDDFKNNMDQNDLINLINDKNNKLITMISLTNLSDGVKKSYKSNKCIADIRQDNEFKVDLEFENFNDYDYGRFIDLLLDYSKNRGKYKFQLDLIPQKAKNSKVVFYDPSNLYELDREFGDKFQGRTISMNFPKYKINYITEN</sequence>
<evidence type="ECO:0000256" key="1">
    <source>
        <dbReference type="SAM" id="Phobius"/>
    </source>
</evidence>
<keyword evidence="1" id="KW-1133">Transmembrane helix</keyword>
<evidence type="ECO:0000313" key="3">
    <source>
        <dbReference type="Proteomes" id="UP000235658"/>
    </source>
</evidence>
<protein>
    <submittedName>
        <fullName evidence="2">Uncharacterized protein</fullName>
    </submittedName>
</protein>
<proteinExistence type="predicted"/>
<dbReference type="EMBL" id="PNHP01000002">
    <property type="protein sequence ID" value="PMC81901.1"/>
    <property type="molecule type" value="Genomic_DNA"/>
</dbReference>
<feature type="transmembrane region" description="Helical" evidence="1">
    <location>
        <begin position="73"/>
        <end position="91"/>
    </location>
</feature>
<reference evidence="2 3" key="1">
    <citation type="submission" date="2017-09" db="EMBL/GenBank/DDBJ databases">
        <title>Bacterial strain isolated from the female urinary microbiota.</title>
        <authorList>
            <person name="Thomas-White K."/>
            <person name="Kumar N."/>
            <person name="Forster S."/>
            <person name="Putonti C."/>
            <person name="Lawley T."/>
            <person name="Wolfe A.J."/>
        </authorList>
    </citation>
    <scope>NUCLEOTIDE SEQUENCE [LARGE SCALE GENOMIC DNA]</scope>
    <source>
        <strain evidence="2 3">UMB0204</strain>
    </source>
</reference>
<dbReference type="Proteomes" id="UP000235658">
    <property type="component" value="Unassembled WGS sequence"/>
</dbReference>
<dbReference type="AlphaFoldDB" id="A0A2N6UJS2"/>
<name>A0A2N6UJS2_9FIRM</name>
<feature type="transmembrane region" description="Helical" evidence="1">
    <location>
        <begin position="123"/>
        <end position="142"/>
    </location>
</feature>
<dbReference type="GeneID" id="84578319"/>
<feature type="transmembrane region" description="Helical" evidence="1">
    <location>
        <begin position="42"/>
        <end position="61"/>
    </location>
</feature>
<comment type="caution">
    <text evidence="2">The sequence shown here is derived from an EMBL/GenBank/DDBJ whole genome shotgun (WGS) entry which is preliminary data.</text>
</comment>
<feature type="transmembrane region" description="Helical" evidence="1">
    <location>
        <begin position="16"/>
        <end position="35"/>
    </location>
</feature>